<organism evidence="3">
    <name type="scientific">Paraconexibacter sp. AEG42_29</name>
    <dbReference type="NCBI Taxonomy" id="2997339"/>
    <lineage>
        <taxon>Bacteria</taxon>
        <taxon>Bacillati</taxon>
        <taxon>Actinomycetota</taxon>
        <taxon>Thermoleophilia</taxon>
        <taxon>Solirubrobacterales</taxon>
        <taxon>Paraconexibacteraceae</taxon>
        <taxon>Paraconexibacter</taxon>
    </lineage>
</organism>
<evidence type="ECO:0008006" key="4">
    <source>
        <dbReference type="Google" id="ProtNLM"/>
    </source>
</evidence>
<protein>
    <recommendedName>
        <fullName evidence="4">Transmembrane protein (PGPGW)</fullName>
    </recommendedName>
</protein>
<feature type="transmembrane region" description="Helical" evidence="2">
    <location>
        <begin position="44"/>
        <end position="65"/>
    </location>
</feature>
<dbReference type="AlphaFoldDB" id="A0AAU7AX15"/>
<dbReference type="KEGG" id="parq:DSM112329_03131"/>
<reference evidence="3" key="1">
    <citation type="submission" date="2022-12" db="EMBL/GenBank/DDBJ databases">
        <title>Paraconexibacter alkalitolerans sp. nov. and Baekduia alba sp. nov., isolated from soil and emended description of the genera Paraconexibacter (Chun et al., 2020) and Baekduia (An et al., 2020).</title>
        <authorList>
            <person name="Vieira S."/>
            <person name="Huber K.J."/>
            <person name="Geppert A."/>
            <person name="Wolf J."/>
            <person name="Neumann-Schaal M."/>
            <person name="Muesken M."/>
            <person name="Overmann J."/>
        </authorList>
    </citation>
    <scope>NUCLEOTIDE SEQUENCE</scope>
    <source>
        <strain evidence="3">AEG42_29</strain>
    </source>
</reference>
<keyword evidence="2" id="KW-0472">Membrane</keyword>
<evidence type="ECO:0000256" key="1">
    <source>
        <dbReference type="SAM" id="MobiDB-lite"/>
    </source>
</evidence>
<name>A0AAU7AX15_9ACTN</name>
<proteinExistence type="predicted"/>
<gene>
    <name evidence="3" type="ORF">DSM112329_03131</name>
</gene>
<dbReference type="EMBL" id="CP114014">
    <property type="protein sequence ID" value="XAY06263.1"/>
    <property type="molecule type" value="Genomic_DNA"/>
</dbReference>
<feature type="transmembrane region" description="Helical" evidence="2">
    <location>
        <begin position="71"/>
        <end position="89"/>
    </location>
</feature>
<keyword evidence="2" id="KW-1133">Transmembrane helix</keyword>
<feature type="transmembrane region" description="Helical" evidence="2">
    <location>
        <begin position="110"/>
        <end position="132"/>
    </location>
</feature>
<dbReference type="InterPro" id="IPR019099">
    <property type="entry name" value="Uncharacterised_PGPGW_TM"/>
</dbReference>
<evidence type="ECO:0000256" key="2">
    <source>
        <dbReference type="SAM" id="Phobius"/>
    </source>
</evidence>
<dbReference type="Pfam" id="PF09656">
    <property type="entry name" value="PGPGW"/>
    <property type="match status" value="1"/>
</dbReference>
<keyword evidence="2" id="KW-0812">Transmembrane</keyword>
<evidence type="ECO:0000313" key="3">
    <source>
        <dbReference type="EMBL" id="XAY06263.1"/>
    </source>
</evidence>
<sequence>MTDATDQADSEPVVGDDRGIDAANVPVGGRRHRLRTNPVTRHPYRIAVFVLGLLCIATGIALAVLPGPLTIPPVLLGLWIWSWEFRFAQKFFESFQEKAHEAWAHAKRRPVTSAIGTGFGLILAGVAMWAVIHYDLVAEAQDRMGL</sequence>
<dbReference type="RefSeq" id="WP_354697500.1">
    <property type="nucleotide sequence ID" value="NZ_CP114014.1"/>
</dbReference>
<feature type="region of interest" description="Disordered" evidence="1">
    <location>
        <begin position="1"/>
        <end position="23"/>
    </location>
</feature>
<accession>A0AAU7AX15</accession>